<evidence type="ECO:0000313" key="3">
    <source>
        <dbReference type="Proteomes" id="UP000587527"/>
    </source>
</evidence>
<dbReference type="SUPFAM" id="SSF144010">
    <property type="entry name" value="CofE-like"/>
    <property type="match status" value="1"/>
</dbReference>
<dbReference type="GO" id="GO:0016874">
    <property type="term" value="F:ligase activity"/>
    <property type="evidence" value="ECO:0007669"/>
    <property type="project" value="UniProtKB-KW"/>
</dbReference>
<sequence length="107" mass="11572">MTVIVSDSFGSRNRDSTFEATIGIAGIRHMEELEGEHDLFDNPSRPIMNRVDEISSAASILMGQTDAALTVFVGHGITTTGDENVCLARLLVGLPLPEIDFDLRPVS</sequence>
<proteinExistence type="predicted"/>
<evidence type="ECO:0000313" key="2">
    <source>
        <dbReference type="EMBL" id="MBB5871909.1"/>
    </source>
</evidence>
<evidence type="ECO:0000259" key="1">
    <source>
        <dbReference type="Pfam" id="PF01996"/>
    </source>
</evidence>
<protein>
    <submittedName>
        <fullName evidence="2">F420-0:gamma-glutamyl ligase</fullName>
    </submittedName>
</protein>
<dbReference type="Proteomes" id="UP000587527">
    <property type="component" value="Unassembled WGS sequence"/>
</dbReference>
<dbReference type="EMBL" id="JACHMN010000002">
    <property type="protein sequence ID" value="MBB5871909.1"/>
    <property type="molecule type" value="Genomic_DNA"/>
</dbReference>
<feature type="domain" description="Coenzyme F420:L-glutamate ligase-like" evidence="1">
    <location>
        <begin position="2"/>
        <end position="71"/>
    </location>
</feature>
<organism evidence="2 3">
    <name type="scientific">Allocatelliglobosispora scoriae</name>
    <dbReference type="NCBI Taxonomy" id="643052"/>
    <lineage>
        <taxon>Bacteria</taxon>
        <taxon>Bacillati</taxon>
        <taxon>Actinomycetota</taxon>
        <taxon>Actinomycetes</taxon>
        <taxon>Micromonosporales</taxon>
        <taxon>Micromonosporaceae</taxon>
        <taxon>Allocatelliglobosispora</taxon>
    </lineage>
</organism>
<accession>A0A841BXP3</accession>
<dbReference type="Gene3D" id="3.30.1330.100">
    <property type="entry name" value="CofE-like"/>
    <property type="match status" value="1"/>
</dbReference>
<name>A0A841BXP3_9ACTN</name>
<keyword evidence="3" id="KW-1185">Reference proteome</keyword>
<dbReference type="InterPro" id="IPR002847">
    <property type="entry name" value="F420-0_gamma-glut_ligase-dom"/>
</dbReference>
<reference evidence="2 3" key="1">
    <citation type="submission" date="2020-08" db="EMBL/GenBank/DDBJ databases">
        <title>Sequencing the genomes of 1000 actinobacteria strains.</title>
        <authorList>
            <person name="Klenk H.-P."/>
        </authorList>
    </citation>
    <scope>NUCLEOTIDE SEQUENCE [LARGE SCALE GENOMIC DNA]</scope>
    <source>
        <strain evidence="2 3">DSM 45362</strain>
    </source>
</reference>
<comment type="caution">
    <text evidence="2">The sequence shown here is derived from an EMBL/GenBank/DDBJ whole genome shotgun (WGS) entry which is preliminary data.</text>
</comment>
<keyword evidence="2" id="KW-0436">Ligase</keyword>
<gene>
    <name evidence="2" type="ORF">F4553_005288</name>
</gene>
<dbReference type="AlphaFoldDB" id="A0A841BXP3"/>
<dbReference type="Pfam" id="PF01996">
    <property type="entry name" value="F420_ligase"/>
    <property type="match status" value="1"/>
</dbReference>